<dbReference type="PRINTS" id="PR00463">
    <property type="entry name" value="EP450I"/>
</dbReference>
<sequence length="573" mass="64561">MARTRTKSPIGDWKYLKTVQAEPCEPDPGFDTSAISLAVSDATVKVVLSSYQQTHDAMLAVYVLASVGLAYAAKQLIYRWTHRIRRHGQRLRKPPGTLPFFGNGLKFLLLDRQSLFDWFSEIHNDVFGFETYEISVPTLPPGIVISDPEVLDLVMKREGKEGFGKGPFFEERSWHLFGRYGIINASGQLWKTQRKAGNKFFAGSHLQVLVDEVFPKYWERARQELDEAAETGKVVDMEELYLEFTTRVMGRVAFGMDLSNSHPFSAAFDYASDLTGLRFQNPLWKLNYYLFGHKFRSAVSIVKSFGNEIVRLAVCRREQKTDDAPTSPDLSLGEGGDLVDMLLDAVPEPHVVADSAINFLSAGRDTTANSMTWMLHLLLEQPDLMRYITSEVPPAGTVHTYSSLSTTATPRSHAIFLETLRLYPPVPFELKQTLKPDGVTLPDGTVLPHDSIVVWCPYAFGRSKKIWGDDAYDFRPDRWLEKSPLTDDGSESDVRLKVRSAAEYPVFNGGARSCLGKRMAEVMGLWVLAESLRNWEFEEVEKVGRRRSRNSLTLPMDGGLKVRVKKRIGDIGS</sequence>
<dbReference type="InterPro" id="IPR036396">
    <property type="entry name" value="Cyt_P450_sf"/>
</dbReference>
<keyword evidence="4 5" id="KW-0408">Iron</keyword>
<dbReference type="GO" id="GO:0005506">
    <property type="term" value="F:iron ion binding"/>
    <property type="evidence" value="ECO:0007669"/>
    <property type="project" value="InterPro"/>
</dbReference>
<dbReference type="InterPro" id="IPR017972">
    <property type="entry name" value="Cyt_P450_CS"/>
</dbReference>
<evidence type="ECO:0000256" key="6">
    <source>
        <dbReference type="RuleBase" id="RU000461"/>
    </source>
</evidence>
<protein>
    <submittedName>
        <fullName evidence="7">Cytochrome P450</fullName>
    </submittedName>
</protein>
<keyword evidence="2 5" id="KW-0479">Metal-binding</keyword>
<comment type="cofactor">
    <cofactor evidence="5">
        <name>heme</name>
        <dbReference type="ChEBI" id="CHEBI:30413"/>
    </cofactor>
</comment>
<keyword evidence="5 6" id="KW-0349">Heme</keyword>
<reference evidence="7" key="1">
    <citation type="submission" date="2023-01" db="EMBL/GenBank/DDBJ databases">
        <title>The chitinases involved in constricting ring structure development in the nematode-trapping fungus Drechslerella dactyloides.</title>
        <authorList>
            <person name="Wang R."/>
            <person name="Zhang L."/>
            <person name="Tang P."/>
            <person name="Li S."/>
            <person name="Liang L."/>
        </authorList>
    </citation>
    <scope>NUCLEOTIDE SEQUENCE</scope>
    <source>
        <strain evidence="7">YMF1.00031</strain>
    </source>
</reference>
<evidence type="ECO:0000313" key="7">
    <source>
        <dbReference type="EMBL" id="KAJ6259664.1"/>
    </source>
</evidence>
<proteinExistence type="inferred from homology"/>
<evidence type="ECO:0000256" key="1">
    <source>
        <dbReference type="ARBA" id="ARBA00010617"/>
    </source>
</evidence>
<evidence type="ECO:0000313" key="8">
    <source>
        <dbReference type="Proteomes" id="UP001221413"/>
    </source>
</evidence>
<dbReference type="InterPro" id="IPR002401">
    <property type="entry name" value="Cyt_P450_E_grp-I"/>
</dbReference>
<gene>
    <name evidence="7" type="ORF">Dda_5302</name>
</gene>
<keyword evidence="3 6" id="KW-0560">Oxidoreductase</keyword>
<evidence type="ECO:0000256" key="4">
    <source>
        <dbReference type="ARBA" id="ARBA00023004"/>
    </source>
</evidence>
<evidence type="ECO:0000256" key="3">
    <source>
        <dbReference type="ARBA" id="ARBA00023002"/>
    </source>
</evidence>
<accession>A0AAD6IVY2</accession>
<organism evidence="7 8">
    <name type="scientific">Drechslerella dactyloides</name>
    <name type="common">Nematode-trapping fungus</name>
    <name type="synonym">Arthrobotrys dactyloides</name>
    <dbReference type="NCBI Taxonomy" id="74499"/>
    <lineage>
        <taxon>Eukaryota</taxon>
        <taxon>Fungi</taxon>
        <taxon>Dikarya</taxon>
        <taxon>Ascomycota</taxon>
        <taxon>Pezizomycotina</taxon>
        <taxon>Orbiliomycetes</taxon>
        <taxon>Orbiliales</taxon>
        <taxon>Orbiliaceae</taxon>
        <taxon>Drechslerella</taxon>
    </lineage>
</organism>
<dbReference type="PANTHER" id="PTHR24296">
    <property type="entry name" value="CYTOCHROME P450"/>
    <property type="match status" value="1"/>
</dbReference>
<dbReference type="Proteomes" id="UP001221413">
    <property type="component" value="Unassembled WGS sequence"/>
</dbReference>
<dbReference type="EMBL" id="JAQGDS010000006">
    <property type="protein sequence ID" value="KAJ6259664.1"/>
    <property type="molecule type" value="Genomic_DNA"/>
</dbReference>
<dbReference type="GO" id="GO:0020037">
    <property type="term" value="F:heme binding"/>
    <property type="evidence" value="ECO:0007669"/>
    <property type="project" value="InterPro"/>
</dbReference>
<dbReference type="GO" id="GO:0006629">
    <property type="term" value="P:lipid metabolic process"/>
    <property type="evidence" value="ECO:0007669"/>
    <property type="project" value="UniProtKB-ARBA"/>
</dbReference>
<comment type="caution">
    <text evidence="7">The sequence shown here is derived from an EMBL/GenBank/DDBJ whole genome shotgun (WGS) entry which is preliminary data.</text>
</comment>
<dbReference type="InterPro" id="IPR001128">
    <property type="entry name" value="Cyt_P450"/>
</dbReference>
<dbReference type="GO" id="GO:0004497">
    <property type="term" value="F:monooxygenase activity"/>
    <property type="evidence" value="ECO:0007669"/>
    <property type="project" value="UniProtKB-KW"/>
</dbReference>
<dbReference type="SUPFAM" id="SSF48264">
    <property type="entry name" value="Cytochrome P450"/>
    <property type="match status" value="1"/>
</dbReference>
<comment type="similarity">
    <text evidence="1 6">Belongs to the cytochrome P450 family.</text>
</comment>
<dbReference type="Pfam" id="PF00067">
    <property type="entry name" value="p450"/>
    <property type="match status" value="1"/>
</dbReference>
<keyword evidence="8" id="KW-1185">Reference proteome</keyword>
<name>A0AAD6IVY2_DREDA</name>
<keyword evidence="6" id="KW-0503">Monooxygenase</keyword>
<dbReference type="AlphaFoldDB" id="A0AAD6IVY2"/>
<dbReference type="PROSITE" id="PS00086">
    <property type="entry name" value="CYTOCHROME_P450"/>
    <property type="match status" value="1"/>
</dbReference>
<evidence type="ECO:0000256" key="2">
    <source>
        <dbReference type="ARBA" id="ARBA00022723"/>
    </source>
</evidence>
<dbReference type="GO" id="GO:0016705">
    <property type="term" value="F:oxidoreductase activity, acting on paired donors, with incorporation or reduction of molecular oxygen"/>
    <property type="evidence" value="ECO:0007669"/>
    <property type="project" value="InterPro"/>
</dbReference>
<feature type="binding site" description="axial binding residue" evidence="5">
    <location>
        <position position="514"/>
    </location>
    <ligand>
        <name>heme</name>
        <dbReference type="ChEBI" id="CHEBI:30413"/>
    </ligand>
    <ligandPart>
        <name>Fe</name>
        <dbReference type="ChEBI" id="CHEBI:18248"/>
    </ligandPart>
</feature>
<dbReference type="Gene3D" id="1.10.630.10">
    <property type="entry name" value="Cytochrome P450"/>
    <property type="match status" value="1"/>
</dbReference>
<evidence type="ECO:0000256" key="5">
    <source>
        <dbReference type="PIRSR" id="PIRSR602401-1"/>
    </source>
</evidence>
<dbReference type="PRINTS" id="PR00385">
    <property type="entry name" value="P450"/>
</dbReference>